<dbReference type="EMBL" id="CP099489">
    <property type="protein sequence ID" value="USQ78256.1"/>
    <property type="molecule type" value="Genomic_DNA"/>
</dbReference>
<dbReference type="InterPro" id="IPR006016">
    <property type="entry name" value="UspA"/>
</dbReference>
<evidence type="ECO:0000313" key="3">
    <source>
        <dbReference type="EMBL" id="USQ78256.1"/>
    </source>
</evidence>
<dbReference type="Gene3D" id="3.40.50.620">
    <property type="entry name" value="HUPs"/>
    <property type="match status" value="1"/>
</dbReference>
<dbReference type="Proteomes" id="UP001056455">
    <property type="component" value="Chromosome"/>
</dbReference>
<dbReference type="InterPro" id="IPR014729">
    <property type="entry name" value="Rossmann-like_a/b/a_fold"/>
</dbReference>
<name>A0ABY4YNE6_9MICO</name>
<accession>A0ABY4YNE6</accession>
<dbReference type="RefSeq" id="WP_252591054.1">
    <property type="nucleotide sequence ID" value="NZ_CP099489.1"/>
</dbReference>
<evidence type="ECO:0000313" key="4">
    <source>
        <dbReference type="Proteomes" id="UP001056455"/>
    </source>
</evidence>
<evidence type="ECO:0000256" key="1">
    <source>
        <dbReference type="ARBA" id="ARBA00008791"/>
    </source>
</evidence>
<comment type="similarity">
    <text evidence="1">Belongs to the universal stress protein A family.</text>
</comment>
<gene>
    <name evidence="3" type="ORF">NF556_11365</name>
</gene>
<protein>
    <submittedName>
        <fullName evidence="3">Universal stress protein</fullName>
    </submittedName>
</protein>
<sequence>MPVAVAHNAAAAGRAAVAAALDWALVHDTNLLVLHVQDTGRGGASGTPADAAEVTAVAKDVEEVIRESGTQTPPQWKVVSATSAGEVPAALLGLCAEHDAKILVLGSRRRTEVGKFFMGGKTQRILLDSPIPVLVVKGAPATS</sequence>
<dbReference type="Pfam" id="PF00582">
    <property type="entry name" value="Usp"/>
    <property type="match status" value="1"/>
</dbReference>
<proteinExistence type="inferred from homology"/>
<organism evidence="3 4">
    <name type="scientific">Ornithinimicrobium faecis</name>
    <dbReference type="NCBI Taxonomy" id="2934158"/>
    <lineage>
        <taxon>Bacteria</taxon>
        <taxon>Bacillati</taxon>
        <taxon>Actinomycetota</taxon>
        <taxon>Actinomycetes</taxon>
        <taxon>Micrococcales</taxon>
        <taxon>Ornithinimicrobiaceae</taxon>
        <taxon>Ornithinimicrobium</taxon>
    </lineage>
</organism>
<keyword evidence="4" id="KW-1185">Reference proteome</keyword>
<dbReference type="SUPFAM" id="SSF52402">
    <property type="entry name" value="Adenine nucleotide alpha hydrolases-like"/>
    <property type="match status" value="1"/>
</dbReference>
<dbReference type="PRINTS" id="PR01438">
    <property type="entry name" value="UNVRSLSTRESS"/>
</dbReference>
<reference evidence="3" key="1">
    <citation type="submission" date="2022-06" db="EMBL/GenBank/DDBJ databases">
        <title>Ornithinimicrobium HY1793.</title>
        <authorList>
            <person name="Huang Y."/>
        </authorList>
    </citation>
    <scope>NUCLEOTIDE SEQUENCE</scope>
    <source>
        <strain evidence="3">HY1793</strain>
    </source>
</reference>
<dbReference type="CDD" id="cd00293">
    <property type="entry name" value="USP-like"/>
    <property type="match status" value="1"/>
</dbReference>
<feature type="domain" description="UspA" evidence="2">
    <location>
        <begin position="3"/>
        <end position="137"/>
    </location>
</feature>
<evidence type="ECO:0000259" key="2">
    <source>
        <dbReference type="Pfam" id="PF00582"/>
    </source>
</evidence>
<dbReference type="InterPro" id="IPR006015">
    <property type="entry name" value="Universal_stress_UspA"/>
</dbReference>